<dbReference type="InterPro" id="IPR023795">
    <property type="entry name" value="Serpin_CS"/>
</dbReference>
<dbReference type="InterPro" id="IPR042185">
    <property type="entry name" value="Serpin_sf_2"/>
</dbReference>
<evidence type="ECO:0000256" key="4">
    <source>
        <dbReference type="RuleBase" id="RU000411"/>
    </source>
</evidence>
<feature type="domain" description="Serpin" evidence="6">
    <location>
        <begin position="95"/>
        <end position="439"/>
    </location>
</feature>
<dbReference type="AlphaFoldDB" id="A0A8T2MFW2"/>
<evidence type="ECO:0000313" key="7">
    <source>
        <dbReference type="EMBL" id="KAG9283198.1"/>
    </source>
</evidence>
<proteinExistence type="inferred from homology"/>
<dbReference type="InterPro" id="IPR023796">
    <property type="entry name" value="Serpin_dom"/>
</dbReference>
<dbReference type="GO" id="GO:0005615">
    <property type="term" value="C:extracellular space"/>
    <property type="evidence" value="ECO:0007669"/>
    <property type="project" value="InterPro"/>
</dbReference>
<dbReference type="FunFam" id="2.30.39.10:FF:000003">
    <property type="entry name" value="alpha-1-antitrypsin isoform X1"/>
    <property type="match status" value="2"/>
</dbReference>
<feature type="region of interest" description="Disordered" evidence="5">
    <location>
        <begin position="61"/>
        <end position="80"/>
    </location>
</feature>
<evidence type="ECO:0000256" key="3">
    <source>
        <dbReference type="ARBA" id="ARBA00023180"/>
    </source>
</evidence>
<reference evidence="7 8" key="1">
    <citation type="submission" date="2021-07" db="EMBL/GenBank/DDBJ databases">
        <authorList>
            <person name="Imarazene B."/>
            <person name="Zahm M."/>
            <person name="Klopp C."/>
            <person name="Cabau C."/>
            <person name="Beille S."/>
            <person name="Jouanno E."/>
            <person name="Castinel A."/>
            <person name="Lluch J."/>
            <person name="Gil L."/>
            <person name="Kuchtly C."/>
            <person name="Lopez Roques C."/>
            <person name="Donnadieu C."/>
            <person name="Parrinello H."/>
            <person name="Journot L."/>
            <person name="Du K."/>
            <person name="Schartl M."/>
            <person name="Retaux S."/>
            <person name="Guiguen Y."/>
        </authorList>
    </citation>
    <scope>NUCLEOTIDE SEQUENCE [LARGE SCALE GENOMIC DNA]</scope>
    <source>
        <strain evidence="7">Pach_M1</strain>
        <tissue evidence="7">Testis</tissue>
    </source>
</reference>
<evidence type="ECO:0000259" key="6">
    <source>
        <dbReference type="SMART" id="SM00093"/>
    </source>
</evidence>
<accession>A0A8T2MFW2</accession>
<dbReference type="GO" id="GO:0004867">
    <property type="term" value="F:serine-type endopeptidase inhibitor activity"/>
    <property type="evidence" value="ECO:0007669"/>
    <property type="project" value="InterPro"/>
</dbReference>
<gene>
    <name evidence="7" type="ORF">AMEX_G1941</name>
</gene>
<dbReference type="Pfam" id="PF00079">
    <property type="entry name" value="Serpin"/>
    <property type="match status" value="2"/>
</dbReference>
<evidence type="ECO:0000313" key="8">
    <source>
        <dbReference type="Proteomes" id="UP000752171"/>
    </source>
</evidence>
<feature type="region of interest" description="Disordered" evidence="5">
    <location>
        <begin position="473"/>
        <end position="500"/>
    </location>
</feature>
<comment type="caution">
    <text evidence="7">The sequence shown here is derived from an EMBL/GenBank/DDBJ whole genome shotgun (WGS) entry which is preliminary data.</text>
</comment>
<dbReference type="SUPFAM" id="SSF56574">
    <property type="entry name" value="Serpins"/>
    <property type="match status" value="2"/>
</dbReference>
<dbReference type="InterPro" id="IPR036186">
    <property type="entry name" value="Serpin_sf"/>
</dbReference>
<dbReference type="FunFam" id="3.30.497.10:FF:000001">
    <property type="entry name" value="Serine protease inhibitor"/>
    <property type="match status" value="2"/>
</dbReference>
<dbReference type="PANTHER" id="PTHR11461">
    <property type="entry name" value="SERINE PROTEASE INHIBITOR, SERPIN"/>
    <property type="match status" value="1"/>
</dbReference>
<keyword evidence="2" id="KW-0732">Signal</keyword>
<comment type="similarity">
    <text evidence="1 4">Belongs to the serpin family.</text>
</comment>
<dbReference type="InterPro" id="IPR042178">
    <property type="entry name" value="Serpin_sf_1"/>
</dbReference>
<evidence type="ECO:0000256" key="5">
    <source>
        <dbReference type="SAM" id="MobiDB-lite"/>
    </source>
</evidence>
<evidence type="ECO:0000256" key="2">
    <source>
        <dbReference type="ARBA" id="ARBA00022729"/>
    </source>
</evidence>
<dbReference type="EMBL" id="JAICCE010000001">
    <property type="protein sequence ID" value="KAG9283198.1"/>
    <property type="molecule type" value="Genomic_DNA"/>
</dbReference>
<protein>
    <recommendedName>
        <fullName evidence="6">Serpin domain-containing protein</fullName>
    </recommendedName>
</protein>
<dbReference type="Gene3D" id="2.10.310.10">
    <property type="entry name" value="Serpins superfamily"/>
    <property type="match status" value="1"/>
</dbReference>
<dbReference type="Gene3D" id="3.30.497.10">
    <property type="entry name" value="Antithrombin, subunit I, domain 2"/>
    <property type="match status" value="2"/>
</dbReference>
<evidence type="ECO:0000256" key="1">
    <source>
        <dbReference type="ARBA" id="ARBA00009500"/>
    </source>
</evidence>
<dbReference type="PROSITE" id="PS00284">
    <property type="entry name" value="SERPIN"/>
    <property type="match status" value="1"/>
</dbReference>
<sequence length="872" mass="98553">MLVVGLMFKSSSSPSKTIKGWNCIKTVSCGQDTSGDKMWGKGCFLGALLLTVAWAAPQGNHDQHLHHGKDEPHPSHEGEDDLCHRLSPHNADFAFSLYKKLSTHPEAKGKNIFFSPLSISMALSMLALGAKGNTHSQIFSTLGYSTLTPDQVNEGYEHLLHMLGHSQEAMLLEAGSAVAVREGFKPVDKFLKDAQHFYQGEAFTVDYSKPEVAVQEINKYIAKKTKDMITDMVKTLDQQTVMMLINYIYFRGKWEKPFEVEHTHKADFNVDENTKVSVDMMKRTGRYDFYHDRENSTSIIMVPYKGNTSMMIVLPEEGKMEELEKHICKDHLRNWHGKLFRSSVDLFLPKFSISASSCLVETLKEMGMVDAFSDTADFSGISEETKLKASKVYHQAVLKVDEKGTEAAAVTTIEIMPMSLPDTMILNRPFLVFICNKVPFLYAGYKMWGRLYSCFLVSLLLMVVWAAPQKDHDHSEDHHQHLHHGKDEPHPSHEGADDLSHRLSPHNADFAFSLYKKLSTHPEAKGKNIFFSPLSISMALSMLALGAKGNTHSQIFSTLGYSTLTPDQVNEGYEHLLHMLDHNQDAMLLEAGSALAVQEGFKPVDKFLKDAQHFYEGEAFTVDYSKPEVAVQEINKYIAKKTKDMITDMIETLDPQTVMMLINYIYFKGKWEEPFKERLTHKADFNVDENTKVSVDMMSRTDLFDFYRDQENSTSIIKVPYKGNTSMMIVLPDEGKMEELEKDLCKHHLKHWNEKLSGRPVDLRMPRFNTSASINLEKTLPEMGIVDAFKDTADLSGISKELKLVVSKVLHQAVLKVNEEGTEAAATTTIEILERSLLVSESMVLNRPFLLFILDSNTRSILFMGKINNPTA</sequence>
<dbReference type="FunFam" id="2.10.310.10:FF:000001">
    <property type="entry name" value="Serpin family A member 1"/>
    <property type="match status" value="1"/>
</dbReference>
<dbReference type="InterPro" id="IPR000215">
    <property type="entry name" value="Serpin_fam"/>
</dbReference>
<name>A0A8T2MFW2_ASTMX</name>
<dbReference type="Proteomes" id="UP000752171">
    <property type="component" value="Unassembled WGS sequence"/>
</dbReference>
<dbReference type="Gene3D" id="2.30.39.10">
    <property type="entry name" value="Alpha-1-antitrypsin, domain 1"/>
    <property type="match status" value="2"/>
</dbReference>
<dbReference type="PANTHER" id="PTHR11461:SF363">
    <property type="entry name" value="SERINE (OR CYSTEINE) PROTEINASE INHIBITOR, CLADE A (ALPHA-1 ANTIPROTEINASE, ANTITRYPSIN), MEMBER 1, LIKE PRECURSOR-RELATED"/>
    <property type="match status" value="1"/>
</dbReference>
<feature type="domain" description="Serpin" evidence="6">
    <location>
        <begin position="512"/>
        <end position="870"/>
    </location>
</feature>
<organism evidence="7 8">
    <name type="scientific">Astyanax mexicanus</name>
    <name type="common">Blind cave fish</name>
    <name type="synonym">Astyanax fasciatus mexicanus</name>
    <dbReference type="NCBI Taxonomy" id="7994"/>
    <lineage>
        <taxon>Eukaryota</taxon>
        <taxon>Metazoa</taxon>
        <taxon>Chordata</taxon>
        <taxon>Craniata</taxon>
        <taxon>Vertebrata</taxon>
        <taxon>Euteleostomi</taxon>
        <taxon>Actinopterygii</taxon>
        <taxon>Neopterygii</taxon>
        <taxon>Teleostei</taxon>
        <taxon>Ostariophysi</taxon>
        <taxon>Characiformes</taxon>
        <taxon>Characoidei</taxon>
        <taxon>Acestrorhamphidae</taxon>
        <taxon>Acestrorhamphinae</taxon>
        <taxon>Astyanax</taxon>
    </lineage>
</organism>
<dbReference type="SMART" id="SM00093">
    <property type="entry name" value="SERPIN"/>
    <property type="match status" value="2"/>
</dbReference>
<keyword evidence="3" id="KW-0325">Glycoprotein</keyword>